<accession>A0A839ZB20</accession>
<protein>
    <submittedName>
        <fullName evidence="4">Aldehyde dehydrogenase (NAD+)</fullName>
        <ecNumber evidence="4">1.2.1.3</ecNumber>
    </submittedName>
</protein>
<evidence type="ECO:0000259" key="3">
    <source>
        <dbReference type="Pfam" id="PF00171"/>
    </source>
</evidence>
<reference evidence="4 5" key="1">
    <citation type="submission" date="2020-08" db="EMBL/GenBank/DDBJ databases">
        <title>Genomic Encyclopedia of Type Strains, Phase IV (KMG-IV): sequencing the most valuable type-strain genomes for metagenomic binning, comparative biology and taxonomic classification.</title>
        <authorList>
            <person name="Goeker M."/>
        </authorList>
    </citation>
    <scope>NUCLEOTIDE SEQUENCE [LARGE SCALE GENOMIC DNA]</scope>
    <source>
        <strain evidence="4 5">DSM 5895</strain>
    </source>
</reference>
<dbReference type="EC" id="1.2.1.3" evidence="4"/>
<evidence type="ECO:0000256" key="1">
    <source>
        <dbReference type="ARBA" id="ARBA00009986"/>
    </source>
</evidence>
<evidence type="ECO:0000313" key="4">
    <source>
        <dbReference type="EMBL" id="MBB3771934.1"/>
    </source>
</evidence>
<keyword evidence="5" id="KW-1185">Reference proteome</keyword>
<dbReference type="GO" id="GO:0004029">
    <property type="term" value="F:aldehyde dehydrogenase (NAD+) activity"/>
    <property type="evidence" value="ECO:0007669"/>
    <property type="project" value="UniProtKB-EC"/>
</dbReference>
<dbReference type="Proteomes" id="UP000533469">
    <property type="component" value="Unassembled WGS sequence"/>
</dbReference>
<comment type="caution">
    <text evidence="4">The sequence shown here is derived from an EMBL/GenBank/DDBJ whole genome shotgun (WGS) entry which is preliminary data.</text>
</comment>
<comment type="similarity">
    <text evidence="1">Belongs to the aldehyde dehydrogenase family.</text>
</comment>
<dbReference type="Gene3D" id="3.40.309.10">
    <property type="entry name" value="Aldehyde Dehydrogenase, Chain A, domain 2"/>
    <property type="match status" value="1"/>
</dbReference>
<dbReference type="InterPro" id="IPR016161">
    <property type="entry name" value="Ald_DH/histidinol_DH"/>
</dbReference>
<dbReference type="InterPro" id="IPR016160">
    <property type="entry name" value="Ald_DH_CS_CYS"/>
</dbReference>
<dbReference type="InterPro" id="IPR015590">
    <property type="entry name" value="Aldehyde_DH_dom"/>
</dbReference>
<dbReference type="Gene3D" id="3.40.605.10">
    <property type="entry name" value="Aldehyde Dehydrogenase, Chain A, domain 1"/>
    <property type="match status" value="1"/>
</dbReference>
<name>A0A839ZB20_9HYPH</name>
<dbReference type="RefSeq" id="WP_183190093.1">
    <property type="nucleotide sequence ID" value="NZ_JACICD010000004.1"/>
</dbReference>
<dbReference type="InterPro" id="IPR016162">
    <property type="entry name" value="Ald_DH_N"/>
</dbReference>
<evidence type="ECO:0000256" key="2">
    <source>
        <dbReference type="ARBA" id="ARBA00023002"/>
    </source>
</evidence>
<dbReference type="FunFam" id="3.40.605.10:FF:000007">
    <property type="entry name" value="NAD/NADP-dependent betaine aldehyde dehydrogenase"/>
    <property type="match status" value="1"/>
</dbReference>
<dbReference type="SUPFAM" id="SSF53720">
    <property type="entry name" value="ALDH-like"/>
    <property type="match status" value="1"/>
</dbReference>
<dbReference type="InterPro" id="IPR016163">
    <property type="entry name" value="Ald_DH_C"/>
</dbReference>
<gene>
    <name evidence="4" type="ORF">FHS55_002543</name>
</gene>
<feature type="domain" description="Aldehyde dehydrogenase" evidence="3">
    <location>
        <begin position="14"/>
        <end position="472"/>
    </location>
</feature>
<organism evidence="4 5">
    <name type="scientific">Ancylobacter tetraedralis</name>
    <dbReference type="NCBI Taxonomy" id="217068"/>
    <lineage>
        <taxon>Bacteria</taxon>
        <taxon>Pseudomonadati</taxon>
        <taxon>Pseudomonadota</taxon>
        <taxon>Alphaproteobacteria</taxon>
        <taxon>Hyphomicrobiales</taxon>
        <taxon>Xanthobacteraceae</taxon>
        <taxon>Ancylobacter</taxon>
    </lineage>
</organism>
<sequence>MSTAIFPNLVAGEWVSGHGALININPSDTDEVVGEYACATSAQVREAASAARSAGAAWAVAAPGVRSDLLRRIADEIERRCGELALLLSREEGKALRDATAEVTRAAEIFRYYSGEVFRMAGERSPSLRSGVTIEVLYEPIGVVGLITPWNFPVVIPAWKIAPALAYGNAVLFKPSELVPASAWALADIIDRAGCPKGLFSLLMGDGTVGREIVDVVDAVSFTGSVATGTAVAQRAAARMIPAQCELGGKNPLVIAADADLDVAVDCAIQGSFMQAGQRCTASSRLIVDVERVADFTQALVARMEKLVIGAAISPGTDIGPVIDERQLAKDLSYIELAETEGARLLTGGGRLNRATPGHFLSPALFGDTSNQMRVNREEIFGPVACIIPVRGYDEALAVANDTDFGLSASIVTSSLKHAQHFKANVRSGLAMVNLPTAGVEFHVPLSGLKSSSYGPPEMGHHAMRFYTKARTAYTFAA</sequence>
<proteinExistence type="inferred from homology"/>
<keyword evidence="2 4" id="KW-0560">Oxidoreductase</keyword>
<dbReference type="AlphaFoldDB" id="A0A839ZB20"/>
<dbReference type="PROSITE" id="PS00070">
    <property type="entry name" value="ALDEHYDE_DEHYDR_CYS"/>
    <property type="match status" value="1"/>
</dbReference>
<dbReference type="Pfam" id="PF00171">
    <property type="entry name" value="Aldedh"/>
    <property type="match status" value="1"/>
</dbReference>
<dbReference type="PANTHER" id="PTHR11699">
    <property type="entry name" value="ALDEHYDE DEHYDROGENASE-RELATED"/>
    <property type="match status" value="1"/>
</dbReference>
<evidence type="ECO:0000313" key="5">
    <source>
        <dbReference type="Proteomes" id="UP000533469"/>
    </source>
</evidence>
<dbReference type="EMBL" id="JACICD010000004">
    <property type="protein sequence ID" value="MBB3771934.1"/>
    <property type="molecule type" value="Genomic_DNA"/>
</dbReference>